<comment type="caution">
    <text evidence="2">The sequence shown here is derived from an EMBL/GenBank/DDBJ whole genome shotgun (WGS) entry which is preliminary data.</text>
</comment>
<sequence>MNKLPKYLGLVLIVMGIVAFFINNAPGSEIPLLVGLFIVFVSKEKIDDERVKILKSSSAYIALVLGYGLKLISTNLYSHQVFSFQLVEINHFLILVFALAISIYYLRLYLSWE</sequence>
<feature type="transmembrane region" description="Helical" evidence="1">
    <location>
        <begin position="89"/>
        <end position="110"/>
    </location>
</feature>
<gene>
    <name evidence="2" type="ORF">GBK04_08400</name>
</gene>
<feature type="transmembrane region" description="Helical" evidence="1">
    <location>
        <begin position="58"/>
        <end position="77"/>
    </location>
</feature>
<reference evidence="2 3" key="1">
    <citation type="submission" date="2019-10" db="EMBL/GenBank/DDBJ databases">
        <title>Draft Genome Sequence of Cytophagaceae sp. SJW1-29.</title>
        <authorList>
            <person name="Choi A."/>
        </authorList>
    </citation>
    <scope>NUCLEOTIDE SEQUENCE [LARGE SCALE GENOMIC DNA]</scope>
    <source>
        <strain evidence="2 3">SJW1-29</strain>
    </source>
</reference>
<evidence type="ECO:0000313" key="3">
    <source>
        <dbReference type="Proteomes" id="UP000479293"/>
    </source>
</evidence>
<proteinExistence type="predicted"/>
<keyword evidence="1" id="KW-0812">Transmembrane</keyword>
<keyword evidence="3" id="KW-1185">Reference proteome</keyword>
<dbReference type="AlphaFoldDB" id="A0A7C9BE57"/>
<accession>A0A7C9BE57</accession>
<keyword evidence="1" id="KW-0472">Membrane</keyword>
<keyword evidence="1" id="KW-1133">Transmembrane helix</keyword>
<evidence type="ECO:0000256" key="1">
    <source>
        <dbReference type="SAM" id="Phobius"/>
    </source>
</evidence>
<dbReference type="RefSeq" id="WP_152758580.1">
    <property type="nucleotide sequence ID" value="NZ_WHLY01000002.1"/>
</dbReference>
<protein>
    <submittedName>
        <fullName evidence="2">Uncharacterized protein</fullName>
    </submittedName>
</protein>
<dbReference type="EMBL" id="WHLY01000002">
    <property type="protein sequence ID" value="MPR33380.1"/>
    <property type="molecule type" value="Genomic_DNA"/>
</dbReference>
<evidence type="ECO:0000313" key="2">
    <source>
        <dbReference type="EMBL" id="MPR33380.1"/>
    </source>
</evidence>
<name>A0A7C9BE57_9BACT</name>
<dbReference type="Proteomes" id="UP000479293">
    <property type="component" value="Unassembled WGS sequence"/>
</dbReference>
<organism evidence="2 3">
    <name type="scientific">Salmonirosea aquatica</name>
    <dbReference type="NCBI Taxonomy" id="2654236"/>
    <lineage>
        <taxon>Bacteria</taxon>
        <taxon>Pseudomonadati</taxon>
        <taxon>Bacteroidota</taxon>
        <taxon>Cytophagia</taxon>
        <taxon>Cytophagales</taxon>
        <taxon>Spirosomataceae</taxon>
        <taxon>Salmonirosea</taxon>
    </lineage>
</organism>
<feature type="transmembrane region" description="Helical" evidence="1">
    <location>
        <begin position="7"/>
        <end position="24"/>
    </location>
</feature>